<reference evidence="1" key="1">
    <citation type="journal article" date="2020" name="J. ISSAAS">
        <title>Lactobacilli and other gastrointestinal microbiota of Peromyscus leucopus, reservoir host for agents of Lyme disease and other zoonoses in North America.</title>
        <authorList>
            <person name="Milovic A."/>
            <person name="Bassam K."/>
            <person name="Shao H."/>
            <person name="Chatzistamou I."/>
            <person name="Tufts D.M."/>
            <person name="Diuk-Wasser M."/>
            <person name="Barbour A.G."/>
        </authorList>
    </citation>
    <scope>NUCLEOTIDE SEQUENCE</scope>
    <source>
        <strain evidence="1">LL90</strain>
    </source>
</reference>
<sequence>MAFEITAWLSGISSKIQLTFADRVLFIGYHGSYCRHEATESSDVDMVVILDKVTLNDLKEYQAIVASMPYSEKACGFIAGREELEAWPKADMFQLVFETKSIFGNLQNLFTPLSKEDVAMAVKIGSGNIYHAACHSFLYDKDLKSSLTVLYKMAFFVLQAKYYQQSGQYIPTQKELLLLLDGKDREILEYCINRKSFMQYEATEINSLYEKLILWSADSLKEK</sequence>
<organism evidence="1">
    <name type="scientific">uncultured Alphaproteobacteria bacterium</name>
    <dbReference type="NCBI Taxonomy" id="91750"/>
    <lineage>
        <taxon>Bacteria</taxon>
        <taxon>Pseudomonadati</taxon>
        <taxon>Pseudomonadota</taxon>
        <taxon>Alphaproteobacteria</taxon>
        <taxon>environmental samples</taxon>
    </lineage>
</organism>
<proteinExistence type="predicted"/>
<evidence type="ECO:0000313" key="1">
    <source>
        <dbReference type="EMBL" id="QIM10527.1"/>
    </source>
</evidence>
<accession>A0A6G8F2P0</accession>
<protein>
    <recommendedName>
        <fullName evidence="2">Polymerase nucleotidyl transferase domain-containing protein</fullName>
    </recommendedName>
</protein>
<dbReference type="SUPFAM" id="SSF81301">
    <property type="entry name" value="Nucleotidyltransferase"/>
    <property type="match status" value="1"/>
</dbReference>
<dbReference type="EMBL" id="MN990731">
    <property type="protein sequence ID" value="QIM10527.1"/>
    <property type="molecule type" value="Genomic_DNA"/>
</dbReference>
<name>A0A6G8F2P0_9PROT</name>
<gene>
    <name evidence="1" type="ORF">PlAlph_4190</name>
</gene>
<dbReference type="InterPro" id="IPR043519">
    <property type="entry name" value="NT_sf"/>
</dbReference>
<evidence type="ECO:0008006" key="2">
    <source>
        <dbReference type="Google" id="ProtNLM"/>
    </source>
</evidence>
<dbReference type="Gene3D" id="3.30.460.10">
    <property type="entry name" value="Beta Polymerase, domain 2"/>
    <property type="match status" value="1"/>
</dbReference>
<dbReference type="AlphaFoldDB" id="A0A6G8F2P0"/>
<dbReference type="CDD" id="cd05403">
    <property type="entry name" value="NT_KNTase_like"/>
    <property type="match status" value="1"/>
</dbReference>